<sequence>MTSFQISRPAEDPPSCLCGKFNQLATFLEEYRQHIFYLFVFYVVTGVLFLERFVFYSYFAEHTDLRHVMGLGIAVTRGSAAALSFCYSLLLLTMCRNLITKLRELPLHQYVPLDSHVQFHKVVALTALFFSSEWIRNSSGLKLRQVAKAGLCFGDLAPF</sequence>
<feature type="transmembrane region" description="Helical" evidence="2">
    <location>
        <begin position="35"/>
        <end position="59"/>
    </location>
</feature>
<dbReference type="GO" id="GO:0006952">
    <property type="term" value="P:defense response"/>
    <property type="evidence" value="ECO:0007669"/>
    <property type="project" value="TreeGrafter"/>
</dbReference>
<dbReference type="EMBL" id="BGPR01045284">
    <property type="protein sequence ID" value="GBO22157.1"/>
    <property type="molecule type" value="Genomic_DNA"/>
</dbReference>
<dbReference type="AlphaFoldDB" id="A0A4Y2VEJ2"/>
<evidence type="ECO:0000256" key="2">
    <source>
        <dbReference type="SAM" id="Phobius"/>
    </source>
</evidence>
<dbReference type="Proteomes" id="UP000499080">
    <property type="component" value="Unassembled WGS sequence"/>
</dbReference>
<dbReference type="InterPro" id="IPR050369">
    <property type="entry name" value="RBOH/FRE"/>
</dbReference>
<keyword evidence="2" id="KW-0812">Transmembrane</keyword>
<feature type="transmembrane region" description="Helical" evidence="2">
    <location>
        <begin position="80"/>
        <end position="99"/>
    </location>
</feature>
<dbReference type="PANTHER" id="PTHR11972">
    <property type="entry name" value="NADPH OXIDASE"/>
    <property type="match status" value="1"/>
</dbReference>
<evidence type="ECO:0000256" key="1">
    <source>
        <dbReference type="ARBA" id="ARBA00023002"/>
    </source>
</evidence>
<name>A0A4Y2VEJ2_ARAVE</name>
<protein>
    <submittedName>
        <fullName evidence="3">Dual oxidase</fullName>
    </submittedName>
</protein>
<dbReference type="GO" id="GO:0042554">
    <property type="term" value="P:superoxide anion generation"/>
    <property type="evidence" value="ECO:0007669"/>
    <property type="project" value="TreeGrafter"/>
</dbReference>
<proteinExistence type="predicted"/>
<keyword evidence="1" id="KW-0560">Oxidoreductase</keyword>
<comment type="caution">
    <text evidence="3">The sequence shown here is derived from an EMBL/GenBank/DDBJ whole genome shotgun (WGS) entry which is preliminary data.</text>
</comment>
<accession>A0A4Y2VEJ2</accession>
<keyword evidence="2" id="KW-1133">Transmembrane helix</keyword>
<dbReference type="GO" id="GO:0016175">
    <property type="term" value="F:superoxide-generating NAD(P)H oxidase activity"/>
    <property type="evidence" value="ECO:0007669"/>
    <property type="project" value="TreeGrafter"/>
</dbReference>
<gene>
    <name evidence="3" type="primary">Duox_5</name>
    <name evidence="3" type="ORF">AVEN_122893_1</name>
</gene>
<reference evidence="3 4" key="1">
    <citation type="journal article" date="2019" name="Sci. Rep.">
        <title>Orb-weaving spider Araneus ventricosus genome elucidates the spidroin gene catalogue.</title>
        <authorList>
            <person name="Kono N."/>
            <person name="Nakamura H."/>
            <person name="Ohtoshi R."/>
            <person name="Moran D.A.P."/>
            <person name="Shinohara A."/>
            <person name="Yoshida Y."/>
            <person name="Fujiwara M."/>
            <person name="Mori M."/>
            <person name="Tomita M."/>
            <person name="Arakawa K."/>
        </authorList>
    </citation>
    <scope>NUCLEOTIDE SEQUENCE [LARGE SCALE GENOMIC DNA]</scope>
</reference>
<keyword evidence="4" id="KW-1185">Reference proteome</keyword>
<evidence type="ECO:0000313" key="4">
    <source>
        <dbReference type="Proteomes" id="UP000499080"/>
    </source>
</evidence>
<feature type="non-terminal residue" evidence="3">
    <location>
        <position position="1"/>
    </location>
</feature>
<dbReference type="OrthoDB" id="6019201at2759"/>
<organism evidence="3 4">
    <name type="scientific">Araneus ventricosus</name>
    <name type="common">Orbweaver spider</name>
    <name type="synonym">Epeira ventricosa</name>
    <dbReference type="NCBI Taxonomy" id="182803"/>
    <lineage>
        <taxon>Eukaryota</taxon>
        <taxon>Metazoa</taxon>
        <taxon>Ecdysozoa</taxon>
        <taxon>Arthropoda</taxon>
        <taxon>Chelicerata</taxon>
        <taxon>Arachnida</taxon>
        <taxon>Araneae</taxon>
        <taxon>Araneomorphae</taxon>
        <taxon>Entelegynae</taxon>
        <taxon>Araneoidea</taxon>
        <taxon>Araneidae</taxon>
        <taxon>Araneus</taxon>
    </lineage>
</organism>
<dbReference type="PANTHER" id="PTHR11972:SF175">
    <property type="entry name" value="NAD(P)H OXIDASE (H2O2-FORMING)"/>
    <property type="match status" value="1"/>
</dbReference>
<keyword evidence="2" id="KW-0472">Membrane</keyword>
<evidence type="ECO:0000313" key="3">
    <source>
        <dbReference type="EMBL" id="GBO22157.1"/>
    </source>
</evidence>
<dbReference type="GO" id="GO:0043020">
    <property type="term" value="C:NADPH oxidase complex"/>
    <property type="evidence" value="ECO:0007669"/>
    <property type="project" value="TreeGrafter"/>
</dbReference>